<dbReference type="Proteomes" id="UP000473278">
    <property type="component" value="Unassembled WGS sequence"/>
</dbReference>
<evidence type="ECO:0000313" key="3">
    <source>
        <dbReference type="Proteomes" id="UP000473278"/>
    </source>
</evidence>
<dbReference type="Gene3D" id="3.40.50.1000">
    <property type="entry name" value="HAD superfamily/HAD-like"/>
    <property type="match status" value="1"/>
</dbReference>
<keyword evidence="2" id="KW-0449">Lipoprotein</keyword>
<proteinExistence type="predicted"/>
<dbReference type="InterPro" id="IPR006423">
    <property type="entry name" value="Lipo_e_P4"/>
</dbReference>
<keyword evidence="3" id="KW-1185">Reference proteome</keyword>
<dbReference type="InterPro" id="IPR005519">
    <property type="entry name" value="Acid_phosphat_B-like"/>
</dbReference>
<dbReference type="InterPro" id="IPR023214">
    <property type="entry name" value="HAD_sf"/>
</dbReference>
<dbReference type="Pfam" id="PF03767">
    <property type="entry name" value="Acid_phosphat_B"/>
    <property type="match status" value="1"/>
</dbReference>
<accession>A0A6M1T7Y8</accession>
<reference evidence="2 3" key="1">
    <citation type="submission" date="2020-02" db="EMBL/GenBank/DDBJ databases">
        <title>Balneolaceae bacterium YR4-1, complete genome.</title>
        <authorList>
            <person name="Li Y."/>
            <person name="Wu S."/>
        </authorList>
    </citation>
    <scope>NUCLEOTIDE SEQUENCE [LARGE SCALE GENOMIC DNA]</scope>
    <source>
        <strain evidence="2 3">YR4-1</strain>
    </source>
</reference>
<dbReference type="PIRSF" id="PIRSF019271">
    <property type="entry name" value="Acid_Ptase_C"/>
    <property type="match status" value="1"/>
</dbReference>
<sequence length="270" mass="30917">MLSILFISCAPGKEISDHPTTQATLWVQNAAEYQALTTMVYQTAASNIALAKEDSYWSAIPSQDNNYHNLPPAVILDVDETVLDNSAFQARMIKQGAEFDLAQWNEWVMEAQADPVPGSLKFTQQAAKEGIKVIYLTNREASVEEGTRKNLQELGYPLPDSGDVILSKNERKEWTSDKINRRNFVADNYRVLMLFGDDLNDFIPAKEISESERMRLINDNRQRWGQKWYILPNPVYGSWEQALYNFNSSLTDEEKEEIILQKLETKNVKK</sequence>
<gene>
    <name evidence="2" type="ORF">G3570_07105</name>
</gene>
<dbReference type="GO" id="GO:0009279">
    <property type="term" value="C:cell outer membrane"/>
    <property type="evidence" value="ECO:0007669"/>
    <property type="project" value="InterPro"/>
</dbReference>
<dbReference type="SFLD" id="SFLDS00003">
    <property type="entry name" value="Haloacid_Dehalogenase"/>
    <property type="match status" value="1"/>
</dbReference>
<dbReference type="AlphaFoldDB" id="A0A6M1T7Y8"/>
<evidence type="ECO:0000313" key="2">
    <source>
        <dbReference type="EMBL" id="NGP76393.1"/>
    </source>
</evidence>
<dbReference type="SFLD" id="SFLDG01125">
    <property type="entry name" value="C1.1:_Acid_Phosphatase_Like"/>
    <property type="match status" value="1"/>
</dbReference>
<dbReference type="SUPFAM" id="SSF56784">
    <property type="entry name" value="HAD-like"/>
    <property type="match status" value="1"/>
</dbReference>
<comment type="caution">
    <text evidence="2">The sequence shown here is derived from an EMBL/GenBank/DDBJ whole genome shotgun (WGS) entry which is preliminary data.</text>
</comment>
<dbReference type="PANTHER" id="PTHR31284:SF10">
    <property type="entry name" value="ACID PHOSPHATASE-LIKE PROTEIN"/>
    <property type="match status" value="1"/>
</dbReference>
<protein>
    <submittedName>
        <fullName evidence="2">5'-nucleotidase, lipoprotein e(P4) family</fullName>
    </submittedName>
</protein>
<evidence type="ECO:0000256" key="1">
    <source>
        <dbReference type="ARBA" id="ARBA00022729"/>
    </source>
</evidence>
<keyword evidence="1" id="KW-0732">Signal</keyword>
<organism evidence="2 3">
    <name type="scientific">Halalkalibaculum roseum</name>
    <dbReference type="NCBI Taxonomy" id="2709311"/>
    <lineage>
        <taxon>Bacteria</taxon>
        <taxon>Pseudomonadati</taxon>
        <taxon>Balneolota</taxon>
        <taxon>Balneolia</taxon>
        <taxon>Balneolales</taxon>
        <taxon>Balneolaceae</taxon>
        <taxon>Halalkalibaculum</taxon>
    </lineage>
</organism>
<dbReference type="EMBL" id="JAALLT010000002">
    <property type="protein sequence ID" value="NGP76393.1"/>
    <property type="molecule type" value="Genomic_DNA"/>
</dbReference>
<dbReference type="InterPro" id="IPR036412">
    <property type="entry name" value="HAD-like_sf"/>
</dbReference>
<dbReference type="PANTHER" id="PTHR31284">
    <property type="entry name" value="ACID PHOSPHATASE-LIKE PROTEIN"/>
    <property type="match status" value="1"/>
</dbReference>
<dbReference type="RefSeq" id="WP_165140702.1">
    <property type="nucleotide sequence ID" value="NZ_JAALLT010000002.1"/>
</dbReference>
<name>A0A6M1T7Y8_9BACT</name>